<keyword evidence="4" id="KW-1185">Reference proteome</keyword>
<reference evidence="3" key="1">
    <citation type="submission" date="2023-06" db="EMBL/GenBank/DDBJ databases">
        <title>Genome-scale phylogeny and comparative genomics of the fungal order Sordariales.</title>
        <authorList>
            <consortium name="Lawrence Berkeley National Laboratory"/>
            <person name="Hensen N."/>
            <person name="Bonometti L."/>
            <person name="Westerberg I."/>
            <person name="Brannstrom I.O."/>
            <person name="Guillou S."/>
            <person name="Cros-Aarteil S."/>
            <person name="Calhoun S."/>
            <person name="Haridas S."/>
            <person name="Kuo A."/>
            <person name="Mondo S."/>
            <person name="Pangilinan J."/>
            <person name="Riley R."/>
            <person name="Labutti K."/>
            <person name="Andreopoulos B."/>
            <person name="Lipzen A."/>
            <person name="Chen C."/>
            <person name="Yanf M."/>
            <person name="Daum C."/>
            <person name="Ng V."/>
            <person name="Clum A."/>
            <person name="Steindorff A."/>
            <person name="Ohm R."/>
            <person name="Martin F."/>
            <person name="Silar P."/>
            <person name="Natvig D."/>
            <person name="Lalanne C."/>
            <person name="Gautier V."/>
            <person name="Ament-Velasquez S.L."/>
            <person name="Kruys A."/>
            <person name="Hutchinson M.I."/>
            <person name="Powell A.J."/>
            <person name="Barry K."/>
            <person name="Miller A.N."/>
            <person name="Grigoriev I.V."/>
            <person name="Debuchy R."/>
            <person name="Gladieux P."/>
            <person name="Thoren M.H."/>
            <person name="Johannesson H."/>
        </authorList>
    </citation>
    <scope>NUCLEOTIDE SEQUENCE</scope>
    <source>
        <strain evidence="3">PSN4</strain>
    </source>
</reference>
<dbReference type="AlphaFoldDB" id="A0AAJ0BN82"/>
<feature type="region of interest" description="Disordered" evidence="1">
    <location>
        <begin position="129"/>
        <end position="175"/>
    </location>
</feature>
<organism evidence="3 4">
    <name type="scientific">Echria macrotheca</name>
    <dbReference type="NCBI Taxonomy" id="438768"/>
    <lineage>
        <taxon>Eukaryota</taxon>
        <taxon>Fungi</taxon>
        <taxon>Dikarya</taxon>
        <taxon>Ascomycota</taxon>
        <taxon>Pezizomycotina</taxon>
        <taxon>Sordariomycetes</taxon>
        <taxon>Sordariomycetidae</taxon>
        <taxon>Sordariales</taxon>
        <taxon>Schizotheciaceae</taxon>
        <taxon>Echria</taxon>
    </lineage>
</organism>
<gene>
    <name evidence="3" type="ORF">QBC47DRAFT_366882</name>
</gene>
<dbReference type="Gene3D" id="3.30.710.10">
    <property type="entry name" value="Potassium Channel Kv1.1, Chain A"/>
    <property type="match status" value="1"/>
</dbReference>
<dbReference type="EMBL" id="MU839827">
    <property type="protein sequence ID" value="KAK1760323.1"/>
    <property type="molecule type" value="Genomic_DNA"/>
</dbReference>
<comment type="caution">
    <text evidence="3">The sequence shown here is derived from an EMBL/GenBank/DDBJ whole genome shotgun (WGS) entry which is preliminary data.</text>
</comment>
<dbReference type="PANTHER" id="PTHR47843">
    <property type="entry name" value="BTB DOMAIN-CONTAINING PROTEIN-RELATED"/>
    <property type="match status" value="1"/>
</dbReference>
<name>A0AAJ0BN82_9PEZI</name>
<evidence type="ECO:0000259" key="2">
    <source>
        <dbReference type="PROSITE" id="PS50097"/>
    </source>
</evidence>
<feature type="domain" description="BTB" evidence="2">
    <location>
        <begin position="17"/>
        <end position="87"/>
    </location>
</feature>
<protein>
    <recommendedName>
        <fullName evidence="2">BTB domain-containing protein</fullName>
    </recommendedName>
</protein>
<evidence type="ECO:0000313" key="4">
    <source>
        <dbReference type="Proteomes" id="UP001239445"/>
    </source>
</evidence>
<evidence type="ECO:0000313" key="3">
    <source>
        <dbReference type="EMBL" id="KAK1760323.1"/>
    </source>
</evidence>
<evidence type="ECO:0000256" key="1">
    <source>
        <dbReference type="SAM" id="MobiDB-lite"/>
    </source>
</evidence>
<dbReference type="InterPro" id="IPR000210">
    <property type="entry name" value="BTB/POZ_dom"/>
</dbReference>
<dbReference type="InterPro" id="IPR011333">
    <property type="entry name" value="SKP1/BTB/POZ_sf"/>
</dbReference>
<feature type="compositionally biased region" description="Polar residues" evidence="1">
    <location>
        <begin position="166"/>
        <end position="175"/>
    </location>
</feature>
<dbReference type="Proteomes" id="UP001239445">
    <property type="component" value="Unassembled WGS sequence"/>
</dbReference>
<dbReference type="SUPFAM" id="SSF54695">
    <property type="entry name" value="POZ domain"/>
    <property type="match status" value="1"/>
</dbReference>
<sequence length="335" mass="36505">MSFGLPTPTWEEFASSPPFTIVVGANKKKFYMHSALLASLSTPLSRLVNNDNFKESHEAEATWGDVDEETFAYFVQYAYTFDYHVPGPPSKGGGFWGGSVGSSFGPIAIAPEKSTNTIIGTPAVTSDTATGRPTGSLFGSPVPTPATASTPAGRGLHFQFGKNPEPSITSAPTQKGSEALRAKLASEFKSPPVFGGPRRLVAQAVRPLSTTIQNSTSVKILNPLLAHARLFILADYYDIAALADISYKRMGQALLDHYSDPKAFEHAWQMEHVVELLAYCWSDDRPAKLRESMILYVACEMEVLWDNEGFRKLVENSGELAMDLLAMMAQRLKSS</sequence>
<proteinExistence type="predicted"/>
<accession>A0AAJ0BN82</accession>
<dbReference type="PROSITE" id="PS50097">
    <property type="entry name" value="BTB"/>
    <property type="match status" value="1"/>
</dbReference>
<dbReference type="Pfam" id="PF00651">
    <property type="entry name" value="BTB"/>
    <property type="match status" value="1"/>
</dbReference>